<evidence type="ECO:0000313" key="2">
    <source>
        <dbReference type="Proteomes" id="UP000003240"/>
    </source>
</evidence>
<dbReference type="OrthoDB" id="3035206at2"/>
<keyword evidence="2" id="KW-1185">Reference proteome</keyword>
<dbReference type="AlphaFoldDB" id="F7NJM7"/>
<evidence type="ECO:0000313" key="1">
    <source>
        <dbReference type="EMBL" id="EGO63748.1"/>
    </source>
</evidence>
<reference evidence="1 2" key="1">
    <citation type="journal article" date="2011" name="EMBO J.">
        <title>Structural diversity of bacterial flagellar motors.</title>
        <authorList>
            <person name="Chen S."/>
            <person name="Beeby M."/>
            <person name="Murphy G.E."/>
            <person name="Leadbetter J.R."/>
            <person name="Hendrixson D.R."/>
            <person name="Briegel A."/>
            <person name="Li Z."/>
            <person name="Shi J."/>
            <person name="Tocheva E.I."/>
            <person name="Muller A."/>
            <person name="Dobro M.J."/>
            <person name="Jensen G.J."/>
        </authorList>
    </citation>
    <scope>NUCLEOTIDE SEQUENCE [LARGE SCALE GENOMIC DNA]</scope>
    <source>
        <strain evidence="1 2">DSM 6540</strain>
    </source>
</reference>
<accession>F7NJM7</accession>
<dbReference type="eggNOG" id="ENOG5034BCW">
    <property type="taxonomic scope" value="Bacteria"/>
</dbReference>
<comment type="caution">
    <text evidence="1">The sequence shown here is derived from an EMBL/GenBank/DDBJ whole genome shotgun (WGS) entry which is preliminary data.</text>
</comment>
<dbReference type="Proteomes" id="UP000003240">
    <property type="component" value="Unassembled WGS sequence"/>
</dbReference>
<proteinExistence type="predicted"/>
<dbReference type="EMBL" id="AFGF01000096">
    <property type="protein sequence ID" value="EGO63748.1"/>
    <property type="molecule type" value="Genomic_DNA"/>
</dbReference>
<organism evidence="1 2">
    <name type="scientific">Acetonema longum DSM 6540</name>
    <dbReference type="NCBI Taxonomy" id="1009370"/>
    <lineage>
        <taxon>Bacteria</taxon>
        <taxon>Bacillati</taxon>
        <taxon>Bacillota</taxon>
        <taxon>Negativicutes</taxon>
        <taxon>Acetonemataceae</taxon>
        <taxon>Acetonema</taxon>
    </lineage>
</organism>
<protein>
    <submittedName>
        <fullName evidence="1">Uncharacterized protein</fullName>
    </submittedName>
</protein>
<gene>
    <name evidence="1" type="ORF">ALO_11424</name>
</gene>
<dbReference type="STRING" id="1009370.ALO_11424"/>
<sequence>MIDTTKSFMSLISSVVNYKESVLPDSEEKVKWYPILHCNPPGLLLGVQQDGTWVVEVESGLYRLSNSGSFWRLVSLLEQPSNEIRKEVANSFNSLDIKIDIDDFFPFAEIVRAGLQFGTKYWAEMASDGMTNCHLKRKSI</sequence>
<name>F7NJM7_9FIRM</name>
<dbReference type="RefSeq" id="WP_004095656.1">
    <property type="nucleotide sequence ID" value="NZ_AFGF01000096.1"/>
</dbReference>